<comment type="caution">
    <text evidence="5">The sequence shown here is derived from an EMBL/GenBank/DDBJ whole genome shotgun (WGS) entry which is preliminary data.</text>
</comment>
<feature type="transmembrane region" description="Helical" evidence="3">
    <location>
        <begin position="260"/>
        <end position="281"/>
    </location>
</feature>
<keyword evidence="3" id="KW-1133">Transmembrane helix</keyword>
<comment type="subcellular location">
    <subcellularLocation>
        <location evidence="1">Membrane</location>
        <topology evidence="1">Multi-pass membrane protein</topology>
    </subcellularLocation>
</comment>
<evidence type="ECO:0000259" key="4">
    <source>
        <dbReference type="PROSITE" id="PS50850"/>
    </source>
</evidence>
<name>A0AAD6SNS2_9AGAR</name>
<feature type="transmembrane region" description="Helical" evidence="3">
    <location>
        <begin position="186"/>
        <end position="204"/>
    </location>
</feature>
<feature type="transmembrane region" description="Helical" evidence="3">
    <location>
        <begin position="346"/>
        <end position="366"/>
    </location>
</feature>
<gene>
    <name evidence="5" type="ORF">C8F04DRAFT_960613</name>
</gene>
<feature type="transmembrane region" description="Helical" evidence="3">
    <location>
        <begin position="216"/>
        <end position="236"/>
    </location>
</feature>
<dbReference type="AlphaFoldDB" id="A0AAD6SNS2"/>
<evidence type="ECO:0000256" key="3">
    <source>
        <dbReference type="SAM" id="Phobius"/>
    </source>
</evidence>
<dbReference type="InterPro" id="IPR050327">
    <property type="entry name" value="Proton-linked_MCT"/>
</dbReference>
<evidence type="ECO:0000313" key="6">
    <source>
        <dbReference type="Proteomes" id="UP001218188"/>
    </source>
</evidence>
<dbReference type="InterPro" id="IPR036259">
    <property type="entry name" value="MFS_trans_sf"/>
</dbReference>
<comment type="similarity">
    <text evidence="2">Belongs to the major facilitator superfamily. Monocarboxylate porter (TC 2.A.1.13) family.</text>
</comment>
<feature type="domain" description="Major facilitator superfamily (MFS) profile" evidence="4">
    <location>
        <begin position="259"/>
        <end position="446"/>
    </location>
</feature>
<dbReference type="Pfam" id="PF07690">
    <property type="entry name" value="MFS_1"/>
    <property type="match status" value="1"/>
</dbReference>
<feature type="transmembrane region" description="Helical" evidence="3">
    <location>
        <begin position="415"/>
        <end position="437"/>
    </location>
</feature>
<evidence type="ECO:0000256" key="1">
    <source>
        <dbReference type="ARBA" id="ARBA00004141"/>
    </source>
</evidence>
<keyword evidence="3" id="KW-0812">Transmembrane</keyword>
<proteinExistence type="inferred from homology"/>
<feature type="transmembrane region" description="Helical" evidence="3">
    <location>
        <begin position="124"/>
        <end position="143"/>
    </location>
</feature>
<keyword evidence="6" id="KW-1185">Reference proteome</keyword>
<dbReference type="InterPro" id="IPR020846">
    <property type="entry name" value="MFS_dom"/>
</dbReference>
<keyword evidence="3" id="KW-0472">Membrane</keyword>
<dbReference type="InterPro" id="IPR011701">
    <property type="entry name" value="MFS"/>
</dbReference>
<organism evidence="5 6">
    <name type="scientific">Mycena alexandri</name>
    <dbReference type="NCBI Taxonomy" id="1745969"/>
    <lineage>
        <taxon>Eukaryota</taxon>
        <taxon>Fungi</taxon>
        <taxon>Dikarya</taxon>
        <taxon>Basidiomycota</taxon>
        <taxon>Agaricomycotina</taxon>
        <taxon>Agaricomycetes</taxon>
        <taxon>Agaricomycetidae</taxon>
        <taxon>Agaricales</taxon>
        <taxon>Marasmiineae</taxon>
        <taxon>Mycenaceae</taxon>
        <taxon>Mycena</taxon>
    </lineage>
</organism>
<dbReference type="PANTHER" id="PTHR11360">
    <property type="entry name" value="MONOCARBOXYLATE TRANSPORTER"/>
    <property type="match status" value="1"/>
</dbReference>
<dbReference type="PROSITE" id="PS50850">
    <property type="entry name" value="MFS"/>
    <property type="match status" value="1"/>
</dbReference>
<feature type="transmembrane region" description="Helical" evidence="3">
    <location>
        <begin position="38"/>
        <end position="56"/>
    </location>
</feature>
<dbReference type="SUPFAM" id="SSF103473">
    <property type="entry name" value="MFS general substrate transporter"/>
    <property type="match status" value="1"/>
</dbReference>
<dbReference type="Gene3D" id="1.20.1250.20">
    <property type="entry name" value="MFS general substrate transporter like domains"/>
    <property type="match status" value="2"/>
</dbReference>
<dbReference type="Proteomes" id="UP001218188">
    <property type="component" value="Unassembled WGS sequence"/>
</dbReference>
<dbReference type="PANTHER" id="PTHR11360:SF177">
    <property type="entry name" value="RIBOFLAVIN TRANSPORTER MCH5"/>
    <property type="match status" value="1"/>
</dbReference>
<feature type="transmembrane region" description="Helical" evidence="3">
    <location>
        <begin position="320"/>
        <end position="340"/>
    </location>
</feature>
<sequence length="446" mass="47877">MSEVNILAESDKITQDRKEEDSIVPEAAFPGDNGSLRAWLIVLGAFFSVFSTFGYVNSWGESNSISRRAPVSFGSHNSQVFQAYYQLNLLKDNTSSEIAWIGSVQLSLTFGIAILMGRLFDNGWFALPAACASVALVTLTILTGQCTEFWHFLLCQGFAIGAACGVIFGPTLAIVSHWFKRRRSTALGIVAAGSSVGGLIIPIMVQKLIPQIGFPWTVRVVALMLLFTTGIMNLCLRRRLAPVKTSGGIFNWKAFKYKPFSLYTLAVFVCFFGLYTLLTYIDVSATNAGIDPSFDVYLLAFANGSSGVGRIMTGLLADRIGCMSVMIPGTLLAAIVTYIWPFAHSLPSLIAVAVIYGFASGIFVGLQAVPLIHMGDMSDVGRRTGTLFSILSISALAGPPISGAIASATGNYKAVGYYAGSAMMVALAILCYVRYLMTGKLFGGKF</sequence>
<protein>
    <submittedName>
        <fullName evidence="5">MFS general substrate transporter</fullName>
    </submittedName>
</protein>
<dbReference type="GO" id="GO:0016020">
    <property type="term" value="C:membrane"/>
    <property type="evidence" value="ECO:0007669"/>
    <property type="project" value="UniProtKB-SubCell"/>
</dbReference>
<dbReference type="GO" id="GO:0022857">
    <property type="term" value="F:transmembrane transporter activity"/>
    <property type="evidence" value="ECO:0007669"/>
    <property type="project" value="InterPro"/>
</dbReference>
<dbReference type="EMBL" id="JARJCM010000083">
    <property type="protein sequence ID" value="KAJ7031264.1"/>
    <property type="molecule type" value="Genomic_DNA"/>
</dbReference>
<evidence type="ECO:0000313" key="5">
    <source>
        <dbReference type="EMBL" id="KAJ7031264.1"/>
    </source>
</evidence>
<accession>A0AAD6SNS2</accession>
<evidence type="ECO:0000256" key="2">
    <source>
        <dbReference type="ARBA" id="ARBA00006727"/>
    </source>
</evidence>
<feature type="transmembrane region" description="Helical" evidence="3">
    <location>
        <begin position="387"/>
        <end position="409"/>
    </location>
</feature>
<reference evidence="5" key="1">
    <citation type="submission" date="2023-03" db="EMBL/GenBank/DDBJ databases">
        <title>Massive genome expansion in bonnet fungi (Mycena s.s.) driven by repeated elements and novel gene families across ecological guilds.</title>
        <authorList>
            <consortium name="Lawrence Berkeley National Laboratory"/>
            <person name="Harder C.B."/>
            <person name="Miyauchi S."/>
            <person name="Viragh M."/>
            <person name="Kuo A."/>
            <person name="Thoen E."/>
            <person name="Andreopoulos B."/>
            <person name="Lu D."/>
            <person name="Skrede I."/>
            <person name="Drula E."/>
            <person name="Henrissat B."/>
            <person name="Morin E."/>
            <person name="Kohler A."/>
            <person name="Barry K."/>
            <person name="LaButti K."/>
            <person name="Morin E."/>
            <person name="Salamov A."/>
            <person name="Lipzen A."/>
            <person name="Mereny Z."/>
            <person name="Hegedus B."/>
            <person name="Baldrian P."/>
            <person name="Stursova M."/>
            <person name="Weitz H."/>
            <person name="Taylor A."/>
            <person name="Grigoriev I.V."/>
            <person name="Nagy L.G."/>
            <person name="Martin F."/>
            <person name="Kauserud H."/>
        </authorList>
    </citation>
    <scope>NUCLEOTIDE SEQUENCE</scope>
    <source>
        <strain evidence="5">CBHHK200</strain>
    </source>
</reference>
<feature type="transmembrane region" description="Helical" evidence="3">
    <location>
        <begin position="149"/>
        <end position="174"/>
    </location>
</feature>